<dbReference type="GO" id="GO:0034967">
    <property type="term" value="C:Set3 complex"/>
    <property type="evidence" value="ECO:0007669"/>
    <property type="project" value="TreeGrafter"/>
</dbReference>
<dbReference type="PANTHER" id="PTHR46462:SF3">
    <property type="entry name" value="UPSET, ISOFORM A"/>
    <property type="match status" value="1"/>
</dbReference>
<organism evidence="4 5">
    <name type="scientific">Caenorhabditis remanei</name>
    <name type="common">Caenorhabditis vulgaris</name>
    <dbReference type="NCBI Taxonomy" id="31234"/>
    <lineage>
        <taxon>Eukaryota</taxon>
        <taxon>Metazoa</taxon>
        <taxon>Ecdysozoa</taxon>
        <taxon>Nematoda</taxon>
        <taxon>Chromadorea</taxon>
        <taxon>Rhabditida</taxon>
        <taxon>Rhabditina</taxon>
        <taxon>Rhabditomorpha</taxon>
        <taxon>Rhabditoidea</taxon>
        <taxon>Rhabditidae</taxon>
        <taxon>Peloderinae</taxon>
        <taxon>Caenorhabditis</taxon>
    </lineage>
</organism>
<feature type="compositionally biased region" description="Polar residues" evidence="2">
    <location>
        <begin position="468"/>
        <end position="478"/>
    </location>
</feature>
<dbReference type="PANTHER" id="PTHR46462">
    <property type="entry name" value="UPSET, ISOFORM A"/>
    <property type="match status" value="1"/>
</dbReference>
<evidence type="ECO:0000256" key="1">
    <source>
        <dbReference type="ARBA" id="ARBA00022853"/>
    </source>
</evidence>
<evidence type="ECO:0000256" key="2">
    <source>
        <dbReference type="SAM" id="MobiDB-lite"/>
    </source>
</evidence>
<comment type="caution">
    <text evidence="4">The sequence shown here is derived from an EMBL/GenBank/DDBJ whole genome shotgun (WGS) entry which is preliminary data.</text>
</comment>
<feature type="region of interest" description="Disordered" evidence="2">
    <location>
        <begin position="575"/>
        <end position="624"/>
    </location>
</feature>
<dbReference type="GO" id="GO:0006325">
    <property type="term" value="P:chromatin organization"/>
    <property type="evidence" value="ECO:0007669"/>
    <property type="project" value="UniProtKB-KW"/>
</dbReference>
<evidence type="ECO:0000313" key="5">
    <source>
        <dbReference type="Proteomes" id="UP000483820"/>
    </source>
</evidence>
<proteinExistence type="predicted"/>
<feature type="compositionally biased region" description="Low complexity" evidence="2">
    <location>
        <begin position="256"/>
        <end position="271"/>
    </location>
</feature>
<dbReference type="GO" id="GO:0070210">
    <property type="term" value="C:Rpd3L-Expanded complex"/>
    <property type="evidence" value="ECO:0007669"/>
    <property type="project" value="TreeGrafter"/>
</dbReference>
<gene>
    <name evidence="4" type="ORF">GCK72_012380</name>
</gene>
<protein>
    <recommendedName>
        <fullName evidence="3">SET domain-containing protein</fullName>
    </recommendedName>
</protein>
<feature type="compositionally biased region" description="Low complexity" evidence="2">
    <location>
        <begin position="389"/>
        <end position="407"/>
    </location>
</feature>
<dbReference type="RefSeq" id="XP_053583837.1">
    <property type="nucleotide sequence ID" value="XM_053729065.1"/>
</dbReference>
<dbReference type="InterPro" id="IPR046341">
    <property type="entry name" value="SET_dom_sf"/>
</dbReference>
<name>A0A6A5GKR6_CAERE</name>
<dbReference type="Gene3D" id="2.170.270.10">
    <property type="entry name" value="SET domain"/>
    <property type="match status" value="1"/>
</dbReference>
<sequence length="679" mass="73688">MSANKMMQYTTKSGKVRVRTMPNDNEKSALYTVLKNAVNVYTPIVKGLLQPQLVAERPAGDLERVLAFRKQQKTRFNDESDKTRGVMVKEDIGKGEWILEITGEIYLESQVKDRSLMEGENSHYLYKDIRLGAGNEPICMAVWKQETVGRYIRRSCQPTCRLVHLYGTELHLMVEALQPMKSGEEVTLPLEADCQDFKDQLKCLYHQANPEDCPLEKERLLRKAQKENSTAYSTVVTLTDSDEEIEIIVPRKPESIKSPGSSSSDASARPSPEAPKAPAVLRDSEIQGSLNRENGNRRENEENLPVTPQVPTTTPNPVAQNVIFIEDPLRRDTSTSGDAPAVNDPREPRSLRAVSPPNDAASSSSTSLENAEPETAPETMDAPEPMDTPEAAAYEPEEALAPVDVATPAPPTRRRLRSAGNGRAAALDLTEPVQVVVPVIVAPASRTRMHCQVAKKTTGATVARDQNARSGNSITSPITDRHTCHTRPTARSAPAPPTIRNAPVAPPAGRRNRKAQRQEQAAYARSCKRENNEALAATNVDSAPAPPGAPTASVVVNLPTTRRRRASQACSLVATVSTRRPAPSSFPAPPPTSRPAAPRRSAPGPSVPPAACAPPRARQISMGDQDAIALIGQSMHPTRAAVKQLKDKTTNGVSGAPAVKKPRKTARLQQVKRGRGGKK</sequence>
<reference evidence="4 5" key="1">
    <citation type="submission" date="2019-12" db="EMBL/GenBank/DDBJ databases">
        <title>Chromosome-level assembly of the Caenorhabditis remanei genome.</title>
        <authorList>
            <person name="Teterina A.A."/>
            <person name="Willis J.H."/>
            <person name="Phillips P.C."/>
        </authorList>
    </citation>
    <scope>NUCLEOTIDE SEQUENCE [LARGE SCALE GENOMIC DNA]</scope>
    <source>
        <strain evidence="4 5">PX506</strain>
        <tissue evidence="4">Whole organism</tissue>
    </source>
</reference>
<feature type="compositionally biased region" description="Low complexity" evidence="2">
    <location>
        <begin position="303"/>
        <end position="322"/>
    </location>
</feature>
<feature type="region of interest" description="Disordered" evidence="2">
    <location>
        <begin position="539"/>
        <end position="560"/>
    </location>
</feature>
<feature type="region of interest" description="Disordered" evidence="2">
    <location>
        <begin position="468"/>
        <end position="527"/>
    </location>
</feature>
<feature type="domain" description="SET" evidence="3">
    <location>
        <begin position="71"/>
        <end position="197"/>
    </location>
</feature>
<feature type="compositionally biased region" description="Low complexity" evidence="2">
    <location>
        <begin position="594"/>
        <end position="604"/>
    </location>
</feature>
<dbReference type="Proteomes" id="UP000483820">
    <property type="component" value="Chromosome IV"/>
</dbReference>
<accession>A0A6A5GKR6</accession>
<dbReference type="SMART" id="SM00317">
    <property type="entry name" value="SET"/>
    <property type="match status" value="1"/>
</dbReference>
<dbReference type="GeneID" id="9803930"/>
<feature type="compositionally biased region" description="Polar residues" evidence="2">
    <location>
        <begin position="360"/>
        <end position="369"/>
    </location>
</feature>
<feature type="region of interest" description="Disordered" evidence="2">
    <location>
        <begin position="248"/>
        <end position="419"/>
    </location>
</feature>
<feature type="compositionally biased region" description="Basic residues" evidence="2">
    <location>
        <begin position="660"/>
        <end position="679"/>
    </location>
</feature>
<dbReference type="GO" id="GO:0006355">
    <property type="term" value="P:regulation of DNA-templated transcription"/>
    <property type="evidence" value="ECO:0007669"/>
    <property type="project" value="TreeGrafter"/>
</dbReference>
<dbReference type="Pfam" id="PF00856">
    <property type="entry name" value="SET"/>
    <property type="match status" value="1"/>
</dbReference>
<keyword evidence="1" id="KW-0156">Chromatin regulator</keyword>
<dbReference type="InterPro" id="IPR001214">
    <property type="entry name" value="SET_dom"/>
</dbReference>
<evidence type="ECO:0000259" key="3">
    <source>
        <dbReference type="SMART" id="SM00317"/>
    </source>
</evidence>
<feature type="region of interest" description="Disordered" evidence="2">
    <location>
        <begin position="637"/>
        <end position="679"/>
    </location>
</feature>
<dbReference type="KEGG" id="crq:GCK72_012380"/>
<dbReference type="AlphaFoldDB" id="A0A6A5GKR6"/>
<dbReference type="SUPFAM" id="SSF82199">
    <property type="entry name" value="SET domain"/>
    <property type="match status" value="1"/>
</dbReference>
<dbReference type="CTD" id="9803930"/>
<dbReference type="EMBL" id="WUAV01000004">
    <property type="protein sequence ID" value="KAF1755927.1"/>
    <property type="molecule type" value="Genomic_DNA"/>
</dbReference>
<evidence type="ECO:0000313" key="4">
    <source>
        <dbReference type="EMBL" id="KAF1755927.1"/>
    </source>
</evidence>
<feature type="compositionally biased region" description="Pro residues" evidence="2">
    <location>
        <begin position="584"/>
        <end position="593"/>
    </location>
</feature>
<dbReference type="CDD" id="cd10529">
    <property type="entry name" value="SET_SETD5-like"/>
    <property type="match status" value="1"/>
</dbReference>